<proteinExistence type="predicted"/>
<evidence type="ECO:0000256" key="5">
    <source>
        <dbReference type="ARBA" id="ARBA00023167"/>
    </source>
</evidence>
<keyword evidence="8" id="KW-1185">Reference proteome</keyword>
<evidence type="ECO:0000313" key="7">
    <source>
        <dbReference type="EMBL" id="MBB6043532.1"/>
    </source>
</evidence>
<protein>
    <recommendedName>
        <fullName evidence="2">adenosylhomocysteine nucleosidase</fullName>
        <ecNumber evidence="2">3.2.2.9</ecNumber>
    </recommendedName>
</protein>
<dbReference type="NCBIfam" id="NF004079">
    <property type="entry name" value="PRK05584.1"/>
    <property type="match status" value="1"/>
</dbReference>
<dbReference type="CDD" id="cd09008">
    <property type="entry name" value="MTAN"/>
    <property type="match status" value="1"/>
</dbReference>
<evidence type="ECO:0000256" key="4">
    <source>
        <dbReference type="ARBA" id="ARBA00022801"/>
    </source>
</evidence>
<dbReference type="EMBL" id="JACHFG010000013">
    <property type="protein sequence ID" value="MBB6043532.1"/>
    <property type="molecule type" value="Genomic_DNA"/>
</dbReference>
<dbReference type="InterPro" id="IPR035994">
    <property type="entry name" value="Nucleoside_phosphorylase_sf"/>
</dbReference>
<evidence type="ECO:0000256" key="1">
    <source>
        <dbReference type="ARBA" id="ARBA00004945"/>
    </source>
</evidence>
<evidence type="ECO:0000256" key="3">
    <source>
        <dbReference type="ARBA" id="ARBA00022605"/>
    </source>
</evidence>
<gene>
    <name evidence="7" type="ORF">HNP68_001154</name>
</gene>
<organism evidence="7 8">
    <name type="scientific">Borreliella yangtzensis</name>
    <dbReference type="NCBI Taxonomy" id="683292"/>
    <lineage>
        <taxon>Bacteria</taxon>
        <taxon>Pseudomonadati</taxon>
        <taxon>Spirochaetota</taxon>
        <taxon>Spirochaetia</taxon>
        <taxon>Spirochaetales</taxon>
        <taxon>Borreliaceae</taxon>
        <taxon>Borreliella</taxon>
    </lineage>
</organism>
<accession>A0ABR6PB75</accession>
<evidence type="ECO:0000313" key="8">
    <source>
        <dbReference type="Proteomes" id="UP000555838"/>
    </source>
</evidence>
<evidence type="ECO:0000256" key="2">
    <source>
        <dbReference type="ARBA" id="ARBA00011974"/>
    </source>
</evidence>
<dbReference type="NCBIfam" id="TIGR01704">
    <property type="entry name" value="MTA_SAH-Nsdase"/>
    <property type="match status" value="1"/>
</dbReference>
<dbReference type="InterPro" id="IPR000845">
    <property type="entry name" value="Nucleoside_phosphorylase_d"/>
</dbReference>
<feature type="domain" description="Nucleoside phosphorylase" evidence="6">
    <location>
        <begin position="28"/>
        <end position="262"/>
    </location>
</feature>
<reference evidence="7 8" key="1">
    <citation type="submission" date="2020-08" db="EMBL/GenBank/DDBJ databases">
        <title>Genomic Encyclopedia of Type Strains, Phase IV (KMG-IV): sequencing the most valuable type-strain genomes for metagenomic binning, comparative biology and taxonomic classification.</title>
        <authorList>
            <person name="Goeker M."/>
        </authorList>
    </citation>
    <scope>NUCLEOTIDE SEQUENCE [LARGE SCALE GENOMIC DNA]</scope>
    <source>
        <strain evidence="7 8">DSM 24625</strain>
    </source>
</reference>
<keyword evidence="5" id="KW-0486">Methionine biosynthesis</keyword>
<dbReference type="InterPro" id="IPR010049">
    <property type="entry name" value="MTA_SAH_Nsdase"/>
</dbReference>
<dbReference type="GO" id="GO:0008782">
    <property type="term" value="F:adenosylhomocysteine nucleosidase activity"/>
    <property type="evidence" value="ECO:0007669"/>
    <property type="project" value="UniProtKB-EC"/>
</dbReference>
<dbReference type="Proteomes" id="UP000555838">
    <property type="component" value="Unassembled WGS sequence"/>
</dbReference>
<sequence>MEKFLLKIFVFLLVILNSHIAFSKNSNVLIVNAMDYELEQIKKLIPNKKEIELKGYGLRKKIVKGNLSNKNVIAIDCGVGKVNAGLWTSYILSKYKISHIINCGVAGGVVSDKYKDIKIGDIVISSEIAYHDVDLTKFGHKIGQIMDYPQKFSADINLLDIATKVIKSKLEGLKAYTGLILTGDQFIDPVYASKIIKNFNDVAAVEMEGAAIAHVAHTFNVPFIVIRSICDIVNKEKNEVEYNKFYELAAINSAKIVQEILKIL</sequence>
<keyword evidence="3" id="KW-0028">Amino-acid biosynthesis</keyword>
<dbReference type="PANTHER" id="PTHR46832:SF1">
    <property type="entry name" value="5'-METHYLTHIOADENOSINE_S-ADENOSYLHOMOCYSTEINE NUCLEOSIDASE"/>
    <property type="match status" value="1"/>
</dbReference>
<comment type="caution">
    <text evidence="7">The sequence shown here is derived from an EMBL/GenBank/DDBJ whole genome shotgun (WGS) entry which is preliminary data.</text>
</comment>
<dbReference type="RefSeq" id="WP_183221321.1">
    <property type="nucleotide sequence ID" value="NZ_CP179668.1"/>
</dbReference>
<keyword evidence="4 7" id="KW-0378">Hydrolase</keyword>
<comment type="pathway">
    <text evidence="1">Amino-acid biosynthesis; L-methionine biosynthesis via salvage pathway; S-methyl-5-thio-alpha-D-ribose 1-phosphate from S-methyl-5'-thioadenosine (hydrolase route): step 1/2.</text>
</comment>
<keyword evidence="7" id="KW-0326">Glycosidase</keyword>
<dbReference type="SUPFAM" id="SSF53167">
    <property type="entry name" value="Purine and uridine phosphorylases"/>
    <property type="match status" value="1"/>
</dbReference>
<name>A0ABR6PB75_9SPIR</name>
<dbReference type="Gene3D" id="3.40.50.1580">
    <property type="entry name" value="Nucleoside phosphorylase domain"/>
    <property type="match status" value="1"/>
</dbReference>
<evidence type="ECO:0000259" key="6">
    <source>
        <dbReference type="Pfam" id="PF01048"/>
    </source>
</evidence>
<dbReference type="EC" id="3.2.2.9" evidence="2"/>
<dbReference type="Pfam" id="PF01048">
    <property type="entry name" value="PNP_UDP_1"/>
    <property type="match status" value="1"/>
</dbReference>
<dbReference type="PANTHER" id="PTHR46832">
    <property type="entry name" value="5'-METHYLTHIOADENOSINE/S-ADENOSYLHOMOCYSTEINE NUCLEOSIDASE"/>
    <property type="match status" value="1"/>
</dbReference>